<reference evidence="3" key="1">
    <citation type="journal article" date="2019" name="Int. J. Syst. Evol. Microbiol.">
        <title>The Global Catalogue of Microorganisms (GCM) 10K type strain sequencing project: providing services to taxonomists for standard genome sequencing and annotation.</title>
        <authorList>
            <consortium name="The Broad Institute Genomics Platform"/>
            <consortium name="The Broad Institute Genome Sequencing Center for Infectious Disease"/>
            <person name="Wu L."/>
            <person name="Ma J."/>
        </authorList>
    </citation>
    <scope>NUCLEOTIDE SEQUENCE [LARGE SCALE GENOMIC DNA]</scope>
    <source>
        <strain evidence="3">JCM 17938</strain>
    </source>
</reference>
<gene>
    <name evidence="2" type="ORF">GCM10023195_22310</name>
</gene>
<feature type="region of interest" description="Disordered" evidence="1">
    <location>
        <begin position="1"/>
        <end position="161"/>
    </location>
</feature>
<feature type="compositionally biased region" description="Low complexity" evidence="1">
    <location>
        <begin position="140"/>
        <end position="153"/>
    </location>
</feature>
<proteinExistence type="predicted"/>
<organism evidence="2 3">
    <name type="scientific">Actinoallomurus liliacearum</name>
    <dbReference type="NCBI Taxonomy" id="1080073"/>
    <lineage>
        <taxon>Bacteria</taxon>
        <taxon>Bacillati</taxon>
        <taxon>Actinomycetota</taxon>
        <taxon>Actinomycetes</taxon>
        <taxon>Streptosporangiales</taxon>
        <taxon>Thermomonosporaceae</taxon>
        <taxon>Actinoallomurus</taxon>
    </lineage>
</organism>
<dbReference type="EMBL" id="BAABHJ010000005">
    <property type="protein sequence ID" value="GAA4606247.1"/>
    <property type="molecule type" value="Genomic_DNA"/>
</dbReference>
<name>A0ABP8TID8_9ACTN</name>
<protein>
    <submittedName>
        <fullName evidence="2">Uncharacterized protein</fullName>
    </submittedName>
</protein>
<feature type="compositionally biased region" description="Low complexity" evidence="1">
    <location>
        <begin position="104"/>
        <end position="117"/>
    </location>
</feature>
<accession>A0ABP8TID8</accession>
<feature type="compositionally biased region" description="Low complexity" evidence="1">
    <location>
        <begin position="1"/>
        <end position="23"/>
    </location>
</feature>
<evidence type="ECO:0000256" key="1">
    <source>
        <dbReference type="SAM" id="MobiDB-lite"/>
    </source>
</evidence>
<evidence type="ECO:0000313" key="3">
    <source>
        <dbReference type="Proteomes" id="UP001500212"/>
    </source>
</evidence>
<comment type="caution">
    <text evidence="2">The sequence shown here is derived from an EMBL/GenBank/DDBJ whole genome shotgun (WGS) entry which is preliminary data.</text>
</comment>
<evidence type="ECO:0000313" key="2">
    <source>
        <dbReference type="EMBL" id="GAA4606247.1"/>
    </source>
</evidence>
<keyword evidence="3" id="KW-1185">Reference proteome</keyword>
<sequence length="161" mass="15235">MTTAAISPGRPPARRAGPAATPRSGRRAIRITDLRSSGLPVEDGSAPPEVVVPAPTGGIGVIGDPAGGINRVRPDAASVPGSGDRTGGIGRVVLSASPTDRPVRPAGGVSGPAPAAGGVPGPGSPAACGDSTGGIGRVVSSASAPGSGACPCGEAGRRADR</sequence>
<dbReference type="Proteomes" id="UP001500212">
    <property type="component" value="Unassembled WGS sequence"/>
</dbReference>